<gene>
    <name evidence="2" type="ORF">RUM44_002291</name>
</gene>
<evidence type="ECO:0000313" key="3">
    <source>
        <dbReference type="Proteomes" id="UP001359485"/>
    </source>
</evidence>
<dbReference type="EMBL" id="JAWJWF010000047">
    <property type="protein sequence ID" value="KAK6622480.1"/>
    <property type="molecule type" value="Genomic_DNA"/>
</dbReference>
<name>A0ABR1AMF8_POLSC</name>
<sequence length="77" mass="8722">ADVIGRPSLGHKAPWGKIGNDIKDEKKTDKNGRRKRSNKKEIRKTRRKGGLRKTNGEQCNSKNCGPGTTRPLNNKYY</sequence>
<feature type="compositionally biased region" description="Basic residues" evidence="1">
    <location>
        <begin position="32"/>
        <end position="51"/>
    </location>
</feature>
<accession>A0ABR1AMF8</accession>
<proteinExistence type="predicted"/>
<reference evidence="2 3" key="1">
    <citation type="submission" date="2023-09" db="EMBL/GenBank/DDBJ databases">
        <title>Genomes of two closely related lineages of the louse Polyplax serrata with different host specificities.</title>
        <authorList>
            <person name="Martinu J."/>
            <person name="Tarabai H."/>
            <person name="Stefka J."/>
            <person name="Hypsa V."/>
        </authorList>
    </citation>
    <scope>NUCLEOTIDE SEQUENCE [LARGE SCALE GENOMIC DNA]</scope>
    <source>
        <strain evidence="2">98ZLc_SE</strain>
    </source>
</reference>
<feature type="compositionally biased region" description="Basic and acidic residues" evidence="1">
    <location>
        <begin position="20"/>
        <end position="31"/>
    </location>
</feature>
<feature type="non-terminal residue" evidence="2">
    <location>
        <position position="1"/>
    </location>
</feature>
<dbReference type="Proteomes" id="UP001359485">
    <property type="component" value="Unassembled WGS sequence"/>
</dbReference>
<protein>
    <submittedName>
        <fullName evidence="2">Uncharacterized protein</fullName>
    </submittedName>
</protein>
<keyword evidence="3" id="KW-1185">Reference proteome</keyword>
<comment type="caution">
    <text evidence="2">The sequence shown here is derived from an EMBL/GenBank/DDBJ whole genome shotgun (WGS) entry which is preliminary data.</text>
</comment>
<evidence type="ECO:0000313" key="2">
    <source>
        <dbReference type="EMBL" id="KAK6622480.1"/>
    </source>
</evidence>
<organism evidence="2 3">
    <name type="scientific">Polyplax serrata</name>
    <name type="common">Common mouse louse</name>
    <dbReference type="NCBI Taxonomy" id="468196"/>
    <lineage>
        <taxon>Eukaryota</taxon>
        <taxon>Metazoa</taxon>
        <taxon>Ecdysozoa</taxon>
        <taxon>Arthropoda</taxon>
        <taxon>Hexapoda</taxon>
        <taxon>Insecta</taxon>
        <taxon>Pterygota</taxon>
        <taxon>Neoptera</taxon>
        <taxon>Paraneoptera</taxon>
        <taxon>Psocodea</taxon>
        <taxon>Troctomorpha</taxon>
        <taxon>Phthiraptera</taxon>
        <taxon>Anoplura</taxon>
        <taxon>Polyplacidae</taxon>
        <taxon>Polyplax</taxon>
    </lineage>
</organism>
<evidence type="ECO:0000256" key="1">
    <source>
        <dbReference type="SAM" id="MobiDB-lite"/>
    </source>
</evidence>
<feature type="region of interest" description="Disordered" evidence="1">
    <location>
        <begin position="1"/>
        <end position="77"/>
    </location>
</feature>